<keyword evidence="3 4" id="KW-0012">Acyltransferase</keyword>
<dbReference type="EMBL" id="JBEAFC010000009">
    <property type="protein sequence ID" value="KAL1539677.1"/>
    <property type="molecule type" value="Genomic_DNA"/>
</dbReference>
<dbReference type="PANTHER" id="PTHR31623">
    <property type="entry name" value="F21J9.9"/>
    <property type="match status" value="1"/>
</dbReference>
<keyword evidence="5" id="KW-1185">Reference proteome</keyword>
<dbReference type="Gene3D" id="3.30.559.10">
    <property type="entry name" value="Chloramphenicol acetyltransferase-like domain"/>
    <property type="match status" value="2"/>
</dbReference>
<evidence type="ECO:0000256" key="2">
    <source>
        <dbReference type="ARBA" id="ARBA00022679"/>
    </source>
</evidence>
<evidence type="ECO:0000256" key="1">
    <source>
        <dbReference type="ARBA" id="ARBA00009861"/>
    </source>
</evidence>
<evidence type="ECO:0000313" key="4">
    <source>
        <dbReference type="EMBL" id="KAL1539677.1"/>
    </source>
</evidence>
<name>A0ABD1G6E3_SALDI</name>
<dbReference type="InterPro" id="IPR023213">
    <property type="entry name" value="CAT-like_dom_sf"/>
</dbReference>
<reference evidence="4 5" key="1">
    <citation type="submission" date="2024-06" db="EMBL/GenBank/DDBJ databases">
        <title>A chromosome level genome sequence of Diviner's sage (Salvia divinorum).</title>
        <authorList>
            <person name="Ford S.A."/>
            <person name="Ro D.-K."/>
            <person name="Ness R.W."/>
            <person name="Phillips M.A."/>
        </authorList>
    </citation>
    <scope>NUCLEOTIDE SEQUENCE [LARGE SCALE GENOMIC DNA]</scope>
    <source>
        <strain evidence="4">SAF-2024a</strain>
        <tissue evidence="4">Leaf</tissue>
    </source>
</reference>
<dbReference type="GO" id="GO:0047172">
    <property type="term" value="F:shikimate O-hydroxycinnamoyltransferase activity"/>
    <property type="evidence" value="ECO:0007669"/>
    <property type="project" value="UniProtKB-EC"/>
</dbReference>
<protein>
    <submittedName>
        <fullName evidence="4">Shikimate O-hydroxycinnamoyltransferase</fullName>
        <ecNumber evidence="4">2.3.1.133</ecNumber>
    </submittedName>
</protein>
<dbReference type="Proteomes" id="UP001567538">
    <property type="component" value="Unassembled WGS sequence"/>
</dbReference>
<comment type="similarity">
    <text evidence="1">Belongs to the plant acyltransferase family.</text>
</comment>
<dbReference type="EC" id="2.3.1.133" evidence="4"/>
<evidence type="ECO:0000313" key="5">
    <source>
        <dbReference type="Proteomes" id="UP001567538"/>
    </source>
</evidence>
<evidence type="ECO:0000256" key="3">
    <source>
        <dbReference type="ARBA" id="ARBA00023315"/>
    </source>
</evidence>
<dbReference type="AlphaFoldDB" id="A0ABD1G6E3"/>
<dbReference type="PANTHER" id="PTHR31623:SF70">
    <property type="entry name" value="TRANSFERASE, CHLORAMPHENICOL ACETYLTRANSFERASE-LIKE DOMAIN PROTEIN"/>
    <property type="match status" value="1"/>
</dbReference>
<proteinExistence type="inferred from homology"/>
<gene>
    <name evidence="4" type="ORF">AAHA92_24130</name>
</gene>
<accession>A0ABD1G6E3</accession>
<organism evidence="4 5">
    <name type="scientific">Salvia divinorum</name>
    <name type="common">Maria pastora</name>
    <name type="synonym">Diviner's sage</name>
    <dbReference type="NCBI Taxonomy" id="28513"/>
    <lineage>
        <taxon>Eukaryota</taxon>
        <taxon>Viridiplantae</taxon>
        <taxon>Streptophyta</taxon>
        <taxon>Embryophyta</taxon>
        <taxon>Tracheophyta</taxon>
        <taxon>Spermatophyta</taxon>
        <taxon>Magnoliopsida</taxon>
        <taxon>eudicotyledons</taxon>
        <taxon>Gunneridae</taxon>
        <taxon>Pentapetalae</taxon>
        <taxon>asterids</taxon>
        <taxon>lamiids</taxon>
        <taxon>Lamiales</taxon>
        <taxon>Lamiaceae</taxon>
        <taxon>Nepetoideae</taxon>
        <taxon>Mentheae</taxon>
        <taxon>Salviinae</taxon>
        <taxon>Salvia</taxon>
        <taxon>Salvia subgen. Calosphace</taxon>
    </lineage>
</organism>
<sequence>MKMKILNRKLVKPCIPTPTNLKTYKLSFIDEILPLMEVGVLLYYPSNPKPIHLEQSLSMVLPSFYPLAGRFILSDHIVDCSDQGAEFLEAEAPDTELAALLVERDHKNLSAFLPRENKQVDIAAYPILSIQATSLKCGGLVVGVSISHKIFDVSALSTFLLHWSNTVNPNPDTAAAVTFEGAALFPRRSRSSASSAAIRFLDSDRISVKRFSFSKEAIASLKSSFGAGQRVSRVRAVCALVAEALAALDRAKHGRSRGCLITQAVNMRGRTVPPLSETACGNLVMLSLARCCAGEIQQVADLLGEAVSRSVAECGGILGLDEDRRNEMVMEPLRAAGRAFMSGEENVLTFSDYSKFGFYGVDLGWGKPAWASIAPHTTANTVVVMGSGDGDGIEAWVHLENDDMELFEQNHQIATICTI</sequence>
<dbReference type="Pfam" id="PF02458">
    <property type="entry name" value="Transferase"/>
    <property type="match status" value="1"/>
</dbReference>
<comment type="caution">
    <text evidence="4">The sequence shown here is derived from an EMBL/GenBank/DDBJ whole genome shotgun (WGS) entry which is preliminary data.</text>
</comment>
<keyword evidence="2 4" id="KW-0808">Transferase</keyword>